<dbReference type="UniPathway" id="UPA00895"/>
<feature type="transmembrane region" description="Helical" evidence="5">
    <location>
        <begin position="74"/>
        <end position="97"/>
    </location>
</feature>
<keyword evidence="2 5" id="KW-0812">Transmembrane</keyword>
<dbReference type="Proteomes" id="UP000245647">
    <property type="component" value="Unassembled WGS sequence"/>
</dbReference>
<name>A0A2U2PKJ3_9SPHI</name>
<organism evidence="7 8">
    <name type="scientific">Pararcticibacter amylolyticus</name>
    <dbReference type="NCBI Taxonomy" id="2173175"/>
    <lineage>
        <taxon>Bacteria</taxon>
        <taxon>Pseudomonadati</taxon>
        <taxon>Bacteroidota</taxon>
        <taxon>Sphingobacteriia</taxon>
        <taxon>Sphingobacteriales</taxon>
        <taxon>Sphingobacteriaceae</taxon>
        <taxon>Pararcticibacter</taxon>
    </lineage>
</organism>
<proteinExistence type="predicted"/>
<dbReference type="Pfam" id="PF07291">
    <property type="entry name" value="MauE"/>
    <property type="match status" value="1"/>
</dbReference>
<feature type="transmembrane region" description="Helical" evidence="5">
    <location>
        <begin position="113"/>
        <end position="133"/>
    </location>
</feature>
<dbReference type="RefSeq" id="WP_109414204.1">
    <property type="nucleotide sequence ID" value="NZ_QEAS01000002.1"/>
</dbReference>
<dbReference type="GO" id="GO:0016020">
    <property type="term" value="C:membrane"/>
    <property type="evidence" value="ECO:0007669"/>
    <property type="project" value="UniProtKB-SubCell"/>
</dbReference>
<keyword evidence="8" id="KW-1185">Reference proteome</keyword>
<evidence type="ECO:0000256" key="4">
    <source>
        <dbReference type="ARBA" id="ARBA00023136"/>
    </source>
</evidence>
<sequence length="155" mass="17734">MKARQWFLEIAVYLAALLFLYTAASKLMDFDTFRRQISNQVFDEVYTPWLSYGIPLAELLVAALLVWPKMRMPGLAAFTAMMAVFTGYVALVTFGYYDRVPCGCSSAFENLSWPWHLAVNIFFTLLGLTGIILQQKERKTDGSELTIQKYRPRPV</sequence>
<evidence type="ECO:0000256" key="2">
    <source>
        <dbReference type="ARBA" id="ARBA00022692"/>
    </source>
</evidence>
<feature type="domain" description="Methylamine utilisation protein MauE" evidence="6">
    <location>
        <begin position="5"/>
        <end position="132"/>
    </location>
</feature>
<reference evidence="7 8" key="1">
    <citation type="submission" date="2018-04" db="EMBL/GenBank/DDBJ databases">
        <title>Pedobacter chongqingensis sp. nov., isolated from a rottenly hemp rope.</title>
        <authorList>
            <person name="Cai Y."/>
        </authorList>
    </citation>
    <scope>NUCLEOTIDE SEQUENCE [LARGE SCALE GENOMIC DNA]</scope>
    <source>
        <strain evidence="7 8">FJ4-8</strain>
    </source>
</reference>
<gene>
    <name evidence="7" type="ORF">DDR33_02505</name>
</gene>
<dbReference type="EMBL" id="QEAS01000002">
    <property type="protein sequence ID" value="PWG81923.1"/>
    <property type="molecule type" value="Genomic_DNA"/>
</dbReference>
<comment type="subcellular location">
    <subcellularLocation>
        <location evidence="1">Membrane</location>
        <topology evidence="1">Multi-pass membrane protein</topology>
    </subcellularLocation>
</comment>
<evidence type="ECO:0000256" key="3">
    <source>
        <dbReference type="ARBA" id="ARBA00022989"/>
    </source>
</evidence>
<accession>A0A2U2PKJ3</accession>
<comment type="caution">
    <text evidence="7">The sequence shown here is derived from an EMBL/GenBank/DDBJ whole genome shotgun (WGS) entry which is preliminary data.</text>
</comment>
<evidence type="ECO:0000313" key="7">
    <source>
        <dbReference type="EMBL" id="PWG81923.1"/>
    </source>
</evidence>
<dbReference type="AlphaFoldDB" id="A0A2U2PKJ3"/>
<evidence type="ECO:0000256" key="1">
    <source>
        <dbReference type="ARBA" id="ARBA00004141"/>
    </source>
</evidence>
<dbReference type="GO" id="GO:0030416">
    <property type="term" value="P:methylamine metabolic process"/>
    <property type="evidence" value="ECO:0007669"/>
    <property type="project" value="InterPro"/>
</dbReference>
<protein>
    <recommendedName>
        <fullName evidence="6">Methylamine utilisation protein MauE domain-containing protein</fullName>
    </recommendedName>
</protein>
<feature type="transmembrane region" description="Helical" evidence="5">
    <location>
        <begin position="49"/>
        <end position="67"/>
    </location>
</feature>
<evidence type="ECO:0000256" key="5">
    <source>
        <dbReference type="SAM" id="Phobius"/>
    </source>
</evidence>
<dbReference type="InterPro" id="IPR009908">
    <property type="entry name" value="Methylamine_util_MauE"/>
</dbReference>
<keyword evidence="4 5" id="KW-0472">Membrane</keyword>
<dbReference type="OrthoDB" id="673785at2"/>
<evidence type="ECO:0000313" key="8">
    <source>
        <dbReference type="Proteomes" id="UP000245647"/>
    </source>
</evidence>
<keyword evidence="3 5" id="KW-1133">Transmembrane helix</keyword>
<evidence type="ECO:0000259" key="6">
    <source>
        <dbReference type="Pfam" id="PF07291"/>
    </source>
</evidence>